<dbReference type="NCBIfam" id="NF045579">
    <property type="entry name" value="rhamnoside_JR"/>
    <property type="match status" value="1"/>
</dbReference>
<dbReference type="Pfam" id="PF17132">
    <property type="entry name" value="Glyco_hydro_106"/>
    <property type="match status" value="2"/>
</dbReference>
<dbReference type="InterPro" id="IPR008979">
    <property type="entry name" value="Galactose-bd-like_sf"/>
</dbReference>
<reference evidence="2" key="1">
    <citation type="submission" date="2020-09" db="EMBL/GenBank/DDBJ databases">
        <title>Pelagicoccus enzymogenes sp. nov. with an EPS production, isolated from marine sediment.</title>
        <authorList>
            <person name="Feng X."/>
        </authorList>
    </citation>
    <scope>NUCLEOTIDE SEQUENCE</scope>
    <source>
        <strain evidence="2">NFK12</strain>
    </source>
</reference>
<dbReference type="SUPFAM" id="SSF49785">
    <property type="entry name" value="Galactose-binding domain-like"/>
    <property type="match status" value="1"/>
</dbReference>
<keyword evidence="1" id="KW-0732">Signal</keyword>
<dbReference type="PANTHER" id="PTHR36848:SF2">
    <property type="entry name" value="SECRETED PROTEIN"/>
    <property type="match status" value="1"/>
</dbReference>
<evidence type="ECO:0000313" key="3">
    <source>
        <dbReference type="Proteomes" id="UP000622317"/>
    </source>
</evidence>
<feature type="chain" id="PRO_5037618417" description="Alpha-L-rhamnosidase" evidence="1">
    <location>
        <begin position="39"/>
        <end position="843"/>
    </location>
</feature>
<sequence>MPQENITPGFTFRSSISSGLKWLSLCAAGAALCGLSYAADWPEPTSTQKPWTRWWWHGSAVNKQEITRELEEFNRIGLGGVEITPIYGVQGLEALETQFLSDEWLELIEHACLEAQRLGMQVDIVPGTGWRLGHEFVPESERAVELKLHKTVTDGHVHYEIEPELSGERVKRPAPGGSGYTIDMLDRDAVANYLDRFHQTFFKKLSPNLVRAVFHDSWEYETDWSHRFEKELIERGRMTSPQMYSIFDTERSDIPQEDLERWRYDYRMTLEELLLENFSDTWGQKTHAYHLFTRNQAHGSIANLLDVYAKTDIPETEIFGDSQDFLMHKFSSSAAHVTGKKLVSAESYTWLSEHWTSDLAKIKQATDYLFLCGVNHLFYHGTAYSPENAEWPGWVFYASTQLNNRNPLWNHLPALNTYIARVQAELQSGHSYADVYVYSPIADPYSEVPGTKLRQNIDGKRWFKGTGLERTSQALWDAGVHFDFISDRQIQGLLLSTQTPPTIVLPSLKRIPLHTAKALDQLARQGVPILSVENPSDWIVPGYKEHEQRQAQLDALVKAALQSGRFVRGTVQDIAELAPDTWQANSSFRCIRRIHEDGTQSYFIVNRSADSETATLSLPTTADTVRRLDPWTGETGAVSVEDGALALSLAPYQSTIIKVAPKSPAVSRFPEPAAITTNTIELQSKWRLSFLEGGPTLPAARTLEKLLPITELGNPDLQNFAGLLAYENSFRLSKPQADKAIAIDLGELSSSAQLFVNDTLVGTSIQAPHLLSIPASALKSGKNEIRVEVATLATNRIRHLDRTETPWRIFKDINLVNIDYRAFDASDWEIDAFGLIGPVVLSQ</sequence>
<dbReference type="AlphaFoldDB" id="A0A927F7N4"/>
<accession>A0A927F7N4</accession>
<gene>
    <name evidence="2" type="ORF">IEN85_08105</name>
</gene>
<evidence type="ECO:0008006" key="4">
    <source>
        <dbReference type="Google" id="ProtNLM"/>
    </source>
</evidence>
<dbReference type="InterPro" id="IPR053161">
    <property type="entry name" value="Ulvan_degrading_GH"/>
</dbReference>
<dbReference type="Gene3D" id="2.60.120.260">
    <property type="entry name" value="Galactose-binding domain-like"/>
    <property type="match status" value="1"/>
</dbReference>
<feature type="signal peptide" evidence="1">
    <location>
        <begin position="1"/>
        <end position="38"/>
    </location>
</feature>
<evidence type="ECO:0000313" key="2">
    <source>
        <dbReference type="EMBL" id="MBD5779455.1"/>
    </source>
</evidence>
<organism evidence="2 3">
    <name type="scientific">Pelagicoccus enzymogenes</name>
    <dbReference type="NCBI Taxonomy" id="2773457"/>
    <lineage>
        <taxon>Bacteria</taxon>
        <taxon>Pseudomonadati</taxon>
        <taxon>Verrucomicrobiota</taxon>
        <taxon>Opitutia</taxon>
        <taxon>Puniceicoccales</taxon>
        <taxon>Pelagicoccaceae</taxon>
        <taxon>Pelagicoccus</taxon>
    </lineage>
</organism>
<dbReference type="Proteomes" id="UP000622317">
    <property type="component" value="Unassembled WGS sequence"/>
</dbReference>
<evidence type="ECO:0000256" key="1">
    <source>
        <dbReference type="SAM" id="SignalP"/>
    </source>
</evidence>
<keyword evidence="3" id="KW-1185">Reference proteome</keyword>
<dbReference type="EMBL" id="JACYFG010000007">
    <property type="protein sequence ID" value="MBD5779455.1"/>
    <property type="molecule type" value="Genomic_DNA"/>
</dbReference>
<dbReference type="RefSeq" id="WP_191616577.1">
    <property type="nucleotide sequence ID" value="NZ_JACYFG010000007.1"/>
</dbReference>
<name>A0A927F7N4_9BACT</name>
<comment type="caution">
    <text evidence="2">The sequence shown here is derived from an EMBL/GenBank/DDBJ whole genome shotgun (WGS) entry which is preliminary data.</text>
</comment>
<protein>
    <recommendedName>
        <fullName evidence="4">Alpha-L-rhamnosidase</fullName>
    </recommendedName>
</protein>
<proteinExistence type="predicted"/>
<dbReference type="PANTHER" id="PTHR36848">
    <property type="entry name" value="DNA-BINDING PROTEIN (PUTATIVE SECRETED PROTEIN)-RELATED"/>
    <property type="match status" value="1"/>
</dbReference>